<dbReference type="OMA" id="RQDFGNT"/>
<feature type="compositionally biased region" description="Polar residues" evidence="5">
    <location>
        <begin position="552"/>
        <end position="562"/>
    </location>
</feature>
<name>G4TAH0_SERID</name>
<dbReference type="PANTHER" id="PTHR15454">
    <property type="entry name" value="NISCHARIN RELATED"/>
    <property type="match status" value="1"/>
</dbReference>
<gene>
    <name evidence="6" type="ORF">PIIN_02190</name>
</gene>
<dbReference type="Gene3D" id="3.80.10.10">
    <property type="entry name" value="Ribonuclease Inhibitor"/>
    <property type="match status" value="1"/>
</dbReference>
<sequence length="716" mass="78612">MQREPGDDYVRRIAEFIRNNSQALANAVPARRNNQNASLFGWMSKPESPMVYTTDLHHIFYLLMRFEDLGIDVGPLDVRLPAESISRPLSYVSLLVAAKDRSDSASIFSFKSISGVSKMSLGAGWWPRAELPSLDAELKSIYSAFTKLPALSIHQSSLNVISELADDPPVDYVVPLYAFKNIQTLECVDIDPRLIMGWDRLAESLRSLTLRKSGVEDMTEVFVDAVLEDEARRNGQEVKPKRRKLIHKSVDSRRPSWKGPPPTSPPIREEDEEDSVPSGAVSPMLQPQLSRLKWAFLKHLCLADNALTFFPTNIIPHLLSVTYLDLSSNLLVSVPSGLNQMFNLVALNLSDNMIESVLGIYTMLGQVLTLNLSRNRIDSLCGLERLVALERVDVRRNDVIDIGEVGRLATLPNLQGVWVEGNPFVESNPDYRITCFNMFLKEGKSISLDGSPPTFMERRSLIIPSHHGPTTPPGVRSPELAPSPPVVAVGSPQRSPAVVADSKVAEPTKETTVVHTASKRKRPTKRVVDIDGAMDVDEEPSTPRRVHRRGASENTSAETTKSPPKESTAEAVAVSPRRPSHARGATMHEAGQSPNTRSLRVRSPTMNYATISGNGTVSKRRSKLSPAMFSPTAEESTDASDVVDLSTSPTAKNGGADAFRAEIEALRASAPDNWLKVLSQKNFGGDSSGGSRVGSPGVDEEGHGRRRRHLRGVTEY</sequence>
<dbReference type="SUPFAM" id="SSF52075">
    <property type="entry name" value="Outer arm dynein light chain 1"/>
    <property type="match status" value="1"/>
</dbReference>
<reference evidence="6 7" key="1">
    <citation type="journal article" date="2011" name="PLoS Pathog.">
        <title>Endophytic Life Strategies Decoded by Genome and Transcriptome Analyses of the Mutualistic Root Symbiont Piriformospora indica.</title>
        <authorList>
            <person name="Zuccaro A."/>
            <person name="Lahrmann U."/>
            <person name="Guldener U."/>
            <person name="Langen G."/>
            <person name="Pfiffi S."/>
            <person name="Biedenkopf D."/>
            <person name="Wong P."/>
            <person name="Samans B."/>
            <person name="Grimm C."/>
            <person name="Basiewicz M."/>
            <person name="Murat C."/>
            <person name="Martin F."/>
            <person name="Kogel K.H."/>
        </authorList>
    </citation>
    <scope>NUCLEOTIDE SEQUENCE [LARGE SCALE GENOMIC DNA]</scope>
    <source>
        <strain evidence="6 7">DSM 11827</strain>
    </source>
</reference>
<feature type="compositionally biased region" description="Polar residues" evidence="5">
    <location>
        <begin position="592"/>
        <end position="617"/>
    </location>
</feature>
<dbReference type="Proteomes" id="UP000007148">
    <property type="component" value="Unassembled WGS sequence"/>
</dbReference>
<dbReference type="EMBL" id="CAFZ01000030">
    <property type="protein sequence ID" value="CCA68325.1"/>
    <property type="molecule type" value="Genomic_DNA"/>
</dbReference>
<dbReference type="InterPro" id="IPR001611">
    <property type="entry name" value="Leu-rich_rpt"/>
</dbReference>
<dbReference type="InParanoid" id="G4TAH0"/>
<dbReference type="eggNOG" id="ENOG502QTY2">
    <property type="taxonomic scope" value="Eukaryota"/>
</dbReference>
<accession>G4TAH0</accession>
<dbReference type="AlphaFoldDB" id="G4TAH0"/>
<feature type="region of interest" description="Disordered" evidence="5">
    <location>
        <begin position="233"/>
        <end position="281"/>
    </location>
</feature>
<dbReference type="PROSITE" id="PS51450">
    <property type="entry name" value="LRR"/>
    <property type="match status" value="2"/>
</dbReference>
<comment type="caution">
    <text evidence="6">The sequence shown here is derived from an EMBL/GenBank/DDBJ whole genome shotgun (WGS) entry which is preliminary data.</text>
</comment>
<keyword evidence="7" id="KW-1185">Reference proteome</keyword>
<evidence type="ECO:0000313" key="7">
    <source>
        <dbReference type="Proteomes" id="UP000007148"/>
    </source>
</evidence>
<keyword evidence="4" id="KW-0677">Repeat</keyword>
<keyword evidence="3" id="KW-0433">Leucine-rich repeat</keyword>
<feature type="region of interest" description="Disordered" evidence="5">
    <location>
        <begin position="463"/>
        <end position="654"/>
    </location>
</feature>
<keyword evidence="2" id="KW-0963">Cytoplasm</keyword>
<evidence type="ECO:0000256" key="1">
    <source>
        <dbReference type="ARBA" id="ARBA00004496"/>
    </source>
</evidence>
<evidence type="ECO:0000256" key="5">
    <source>
        <dbReference type="SAM" id="MobiDB-lite"/>
    </source>
</evidence>
<evidence type="ECO:0000256" key="4">
    <source>
        <dbReference type="ARBA" id="ARBA00022737"/>
    </source>
</evidence>
<protein>
    <submittedName>
        <fullName evidence="6">Uncharacterized protein</fullName>
    </submittedName>
</protein>
<feature type="region of interest" description="Disordered" evidence="5">
    <location>
        <begin position="679"/>
        <end position="716"/>
    </location>
</feature>
<evidence type="ECO:0000256" key="2">
    <source>
        <dbReference type="ARBA" id="ARBA00022490"/>
    </source>
</evidence>
<dbReference type="GO" id="GO:0005737">
    <property type="term" value="C:cytoplasm"/>
    <property type="evidence" value="ECO:0007669"/>
    <property type="project" value="UniProtKB-SubCell"/>
</dbReference>
<dbReference type="PANTHER" id="PTHR15454:SF69">
    <property type="entry name" value="SERINE_THREONINE-PROTEIN KINASE 11-INTERACTING PROTEIN"/>
    <property type="match status" value="1"/>
</dbReference>
<organism evidence="6 7">
    <name type="scientific">Serendipita indica (strain DSM 11827)</name>
    <name type="common">Root endophyte fungus</name>
    <name type="synonym">Piriformospora indica</name>
    <dbReference type="NCBI Taxonomy" id="1109443"/>
    <lineage>
        <taxon>Eukaryota</taxon>
        <taxon>Fungi</taxon>
        <taxon>Dikarya</taxon>
        <taxon>Basidiomycota</taxon>
        <taxon>Agaricomycotina</taxon>
        <taxon>Agaricomycetes</taxon>
        <taxon>Sebacinales</taxon>
        <taxon>Serendipitaceae</taxon>
        <taxon>Serendipita</taxon>
    </lineage>
</organism>
<dbReference type="HOGENOM" id="CLU_009538_1_0_1"/>
<dbReference type="STRING" id="1109443.G4TAH0"/>
<feature type="compositionally biased region" description="Basic residues" evidence="5">
    <location>
        <begin position="704"/>
        <end position="716"/>
    </location>
</feature>
<dbReference type="FunCoup" id="G4TAH0">
    <property type="interactions" value="269"/>
</dbReference>
<dbReference type="InterPro" id="IPR032675">
    <property type="entry name" value="LRR_dom_sf"/>
</dbReference>
<evidence type="ECO:0000256" key="3">
    <source>
        <dbReference type="ARBA" id="ARBA00022614"/>
    </source>
</evidence>
<evidence type="ECO:0000313" key="6">
    <source>
        <dbReference type="EMBL" id="CCA68325.1"/>
    </source>
</evidence>
<proteinExistence type="predicted"/>
<comment type="subcellular location">
    <subcellularLocation>
        <location evidence="1">Cytoplasm</location>
    </subcellularLocation>
</comment>
<dbReference type="OrthoDB" id="676979at2759"/>